<evidence type="ECO:0000313" key="1">
    <source>
        <dbReference type="EMBL" id="PIR13946.1"/>
    </source>
</evidence>
<gene>
    <name evidence="1" type="ORF">COV49_00390</name>
</gene>
<proteinExistence type="predicted"/>
<sequence>MLKNSQEHFNNTEIDINKIIVKSLRLQLEKMQQGKKQGRTDVKFRVLKSFIETLETKSFEEAFTELNESRKHAIITRLENETEHMGGKIPYNFVKKLEQILYGVDANNKKIDFSKKVELENKLQEEN</sequence>
<reference evidence="1 2" key="1">
    <citation type="submission" date="2017-09" db="EMBL/GenBank/DDBJ databases">
        <title>Depth-based differentiation of microbial function through sediment-hosted aquifers and enrichment of novel symbionts in the deep terrestrial subsurface.</title>
        <authorList>
            <person name="Probst A.J."/>
            <person name="Ladd B."/>
            <person name="Jarett J.K."/>
            <person name="Geller-Mcgrath D.E."/>
            <person name="Sieber C.M."/>
            <person name="Emerson J.B."/>
            <person name="Anantharaman K."/>
            <person name="Thomas B.C."/>
            <person name="Malmstrom R."/>
            <person name="Stieglmeier M."/>
            <person name="Klingl A."/>
            <person name="Woyke T."/>
            <person name="Ryan C.M."/>
            <person name="Banfield J.F."/>
        </authorList>
    </citation>
    <scope>NUCLEOTIDE SEQUENCE [LARGE SCALE GENOMIC DNA]</scope>
    <source>
        <strain evidence="1">CG11_big_fil_rev_8_21_14_0_20_39_10</strain>
    </source>
</reference>
<dbReference type="EMBL" id="PCWW01000009">
    <property type="protein sequence ID" value="PIR13946.1"/>
    <property type="molecule type" value="Genomic_DNA"/>
</dbReference>
<organism evidence="1 2">
    <name type="scientific">Candidatus Falkowbacteria bacterium CG11_big_fil_rev_8_21_14_0_20_39_10</name>
    <dbReference type="NCBI Taxonomy" id="1974570"/>
    <lineage>
        <taxon>Bacteria</taxon>
        <taxon>Candidatus Falkowiibacteriota</taxon>
    </lineage>
</organism>
<dbReference type="AlphaFoldDB" id="A0A2M6KA35"/>
<evidence type="ECO:0000313" key="2">
    <source>
        <dbReference type="Proteomes" id="UP000230869"/>
    </source>
</evidence>
<protein>
    <submittedName>
        <fullName evidence="1">Uncharacterized protein</fullName>
    </submittedName>
</protein>
<name>A0A2M6KA35_9BACT</name>
<accession>A0A2M6KA35</accession>
<dbReference type="Proteomes" id="UP000230869">
    <property type="component" value="Unassembled WGS sequence"/>
</dbReference>
<comment type="caution">
    <text evidence="1">The sequence shown here is derived from an EMBL/GenBank/DDBJ whole genome shotgun (WGS) entry which is preliminary data.</text>
</comment>